<proteinExistence type="predicted"/>
<dbReference type="Proteomes" id="UP000231987">
    <property type="component" value="Unassembled WGS sequence"/>
</dbReference>
<name>A0A2J0Z1Z4_RHIML</name>
<dbReference type="AlphaFoldDB" id="A0A2J0Z1Z4"/>
<evidence type="ECO:0000313" key="1">
    <source>
        <dbReference type="EMBL" id="PJR14537.1"/>
    </source>
</evidence>
<dbReference type="EMBL" id="NJGD01000006">
    <property type="protein sequence ID" value="PJR14537.1"/>
    <property type="molecule type" value="Genomic_DNA"/>
</dbReference>
<protein>
    <submittedName>
        <fullName evidence="1">Uncharacterized protein</fullName>
    </submittedName>
</protein>
<reference evidence="1 2" key="1">
    <citation type="submission" date="2017-06" db="EMBL/GenBank/DDBJ databases">
        <title>Ensifer strains isolated from leguminous trees and herbs display diverse denitrification phenotypes with some acting as strong N2O sinks.</title>
        <authorList>
            <person name="Woliy K."/>
            <person name="Mania D."/>
            <person name="Bakken L.R."/>
            <person name="Frostegard A."/>
        </authorList>
    </citation>
    <scope>NUCLEOTIDE SEQUENCE [LARGE SCALE GENOMIC DNA]</scope>
    <source>
        <strain evidence="1 2">AC50a</strain>
    </source>
</reference>
<organism evidence="1 2">
    <name type="scientific">Rhizobium meliloti</name>
    <name type="common">Ensifer meliloti</name>
    <name type="synonym">Sinorhizobium meliloti</name>
    <dbReference type="NCBI Taxonomy" id="382"/>
    <lineage>
        <taxon>Bacteria</taxon>
        <taxon>Pseudomonadati</taxon>
        <taxon>Pseudomonadota</taxon>
        <taxon>Alphaproteobacteria</taxon>
        <taxon>Hyphomicrobiales</taxon>
        <taxon>Rhizobiaceae</taxon>
        <taxon>Sinorhizobium/Ensifer group</taxon>
        <taxon>Sinorhizobium</taxon>
    </lineage>
</organism>
<comment type="caution">
    <text evidence="1">The sequence shown here is derived from an EMBL/GenBank/DDBJ whole genome shotgun (WGS) entry which is preliminary data.</text>
</comment>
<evidence type="ECO:0000313" key="2">
    <source>
        <dbReference type="Proteomes" id="UP000231987"/>
    </source>
</evidence>
<dbReference type="RefSeq" id="WP_100672467.1">
    <property type="nucleotide sequence ID" value="NZ_NJGD01000006.1"/>
</dbReference>
<sequence>MSVRFSDLAIDDDEILMLRRVHVYACSSRELEPESEHGAELGKMLFHLYRQGVRSELALMQMLTTGQAPPVLDDAG</sequence>
<accession>A0A2J0Z1Z4</accession>
<gene>
    <name evidence="1" type="ORF">CEJ86_15925</name>
</gene>